<evidence type="ECO:0000313" key="12">
    <source>
        <dbReference type="EMBL" id="BBZ27111.1"/>
    </source>
</evidence>
<comment type="catalytic activity">
    <reaction evidence="7">
        <text>a 2,3-saturated acyl-CoA + A = a 2,3-dehydroacyl-CoA + AH2</text>
        <dbReference type="Rhea" id="RHEA:48608"/>
        <dbReference type="ChEBI" id="CHEBI:13193"/>
        <dbReference type="ChEBI" id="CHEBI:17499"/>
        <dbReference type="ChEBI" id="CHEBI:60015"/>
        <dbReference type="ChEBI" id="CHEBI:65111"/>
    </reaction>
</comment>
<dbReference type="InterPro" id="IPR013786">
    <property type="entry name" value="AcylCoA_DH/ox_N"/>
</dbReference>
<dbReference type="SUPFAM" id="SSF56645">
    <property type="entry name" value="Acyl-CoA dehydrogenase NM domain-like"/>
    <property type="match status" value="1"/>
</dbReference>
<evidence type="ECO:0000256" key="4">
    <source>
        <dbReference type="ARBA" id="ARBA00022630"/>
    </source>
</evidence>
<dbReference type="GO" id="GO:0033539">
    <property type="term" value="P:fatty acid beta-oxidation using acyl-CoA dehydrogenase"/>
    <property type="evidence" value="ECO:0007669"/>
    <property type="project" value="TreeGrafter"/>
</dbReference>
<dbReference type="EMBL" id="AP022610">
    <property type="protein sequence ID" value="BBZ27111.1"/>
    <property type="molecule type" value="Genomic_DNA"/>
</dbReference>
<dbReference type="AlphaFoldDB" id="A0A7I7XE51"/>
<dbReference type="FunFam" id="2.40.110.10:FF:000002">
    <property type="entry name" value="Acyl-CoA dehydrogenase fadE12"/>
    <property type="match status" value="1"/>
</dbReference>
<dbReference type="InterPro" id="IPR009075">
    <property type="entry name" value="AcylCo_DH/oxidase_C"/>
</dbReference>
<dbReference type="KEGG" id="mmag:MMAD_14060"/>
<keyword evidence="13" id="KW-1185">Reference proteome</keyword>
<dbReference type="InterPro" id="IPR037069">
    <property type="entry name" value="AcylCoA_DH/ox_N_sf"/>
</dbReference>
<dbReference type="InterPro" id="IPR009100">
    <property type="entry name" value="AcylCoA_DH/oxidase_NM_dom_sf"/>
</dbReference>
<comment type="similarity">
    <text evidence="2 8">Belongs to the acyl-CoA dehydrogenase family.</text>
</comment>
<dbReference type="InterPro" id="IPR050741">
    <property type="entry name" value="Acyl-CoA_dehydrogenase"/>
</dbReference>
<sequence length="436" mass="48418">MSWDFTTDPEWAEQLSWVEDFVRTECEPIDYVVKESHDLTDPVRQALIPPLQQIVKDRGLWATHLGPHLGGPGYGQVKLALLNEILGRSECAPIVFGSQAPDSGNSEILAHYGTPELKERYLEPLLDNRIISCFSMTEPQGGADPKVFTTSAVQDGDHWVINGEKWYSSFASSASFLIVMAVTDPEAPPYQRHSMFVVPGETPGINLLRDVGLGYQPLGGGGREGYVRYENVRVPADHMLGPRGGAFVVAQTRLGGGRIHHAMRTVGLVRRIYDMICERAVSRYTQGEVLADKQMVQEMIADSWMEIEAFRLLTLQTAWKIDEFNDYKAVRADISAVKAMMQKVLHDVSARALQIHGSLGTSHEMPFVQYLTESFVLGLADGPTEVHKVTLARQLLKDVKPAPDVFPTEHLLRQRQAAEAKFASRLAGIPRTRAAS</sequence>
<feature type="domain" description="Acyl-CoA oxidase/dehydrogenase middle" evidence="10">
    <location>
        <begin position="133"/>
        <end position="215"/>
    </location>
</feature>
<dbReference type="InterPro" id="IPR006091">
    <property type="entry name" value="Acyl-CoA_Oxase/DH_mid-dom"/>
</dbReference>
<comment type="cofactor">
    <cofactor evidence="1 8">
        <name>FAD</name>
        <dbReference type="ChEBI" id="CHEBI:57692"/>
    </cofactor>
</comment>
<feature type="domain" description="Acyl-CoA dehydrogenase/oxidase C-terminal" evidence="9">
    <location>
        <begin position="247"/>
        <end position="396"/>
    </location>
</feature>
<protein>
    <submittedName>
        <fullName evidence="12">Putative acyl-CoA dehydrogenase FadE</fullName>
    </submittedName>
</protein>
<evidence type="ECO:0000256" key="2">
    <source>
        <dbReference type="ARBA" id="ARBA00009347"/>
    </source>
</evidence>
<evidence type="ECO:0000259" key="11">
    <source>
        <dbReference type="Pfam" id="PF02771"/>
    </source>
</evidence>
<dbReference type="InterPro" id="IPR046373">
    <property type="entry name" value="Acyl-CoA_Oxase/DH_mid-dom_sf"/>
</dbReference>
<dbReference type="PANTHER" id="PTHR48083">
    <property type="entry name" value="MEDIUM-CHAIN SPECIFIC ACYL-COA DEHYDROGENASE, MITOCHONDRIAL-RELATED"/>
    <property type="match status" value="1"/>
</dbReference>
<evidence type="ECO:0000256" key="5">
    <source>
        <dbReference type="ARBA" id="ARBA00022827"/>
    </source>
</evidence>
<evidence type="ECO:0000259" key="9">
    <source>
        <dbReference type="Pfam" id="PF00441"/>
    </source>
</evidence>
<dbReference type="PANTHER" id="PTHR48083:SF13">
    <property type="entry name" value="ACYL-COA DEHYDROGENASE FAMILY MEMBER 11"/>
    <property type="match status" value="1"/>
</dbReference>
<keyword evidence="6 8" id="KW-0560">Oxidoreductase</keyword>
<dbReference type="GO" id="GO:0003995">
    <property type="term" value="F:acyl-CoA dehydrogenase activity"/>
    <property type="evidence" value="ECO:0007669"/>
    <property type="project" value="TreeGrafter"/>
</dbReference>
<dbReference type="Proteomes" id="UP000466517">
    <property type="component" value="Chromosome"/>
</dbReference>
<evidence type="ECO:0000256" key="7">
    <source>
        <dbReference type="ARBA" id="ARBA00052546"/>
    </source>
</evidence>
<dbReference type="InterPro" id="IPR036250">
    <property type="entry name" value="AcylCo_DH-like_C"/>
</dbReference>
<evidence type="ECO:0000256" key="6">
    <source>
        <dbReference type="ARBA" id="ARBA00023002"/>
    </source>
</evidence>
<evidence type="ECO:0000256" key="8">
    <source>
        <dbReference type="RuleBase" id="RU362125"/>
    </source>
</evidence>
<organism evidence="12 13">
    <name type="scientific">Mycolicibacterium madagascariense</name>
    <dbReference type="NCBI Taxonomy" id="212765"/>
    <lineage>
        <taxon>Bacteria</taxon>
        <taxon>Bacillati</taxon>
        <taxon>Actinomycetota</taxon>
        <taxon>Actinomycetes</taxon>
        <taxon>Mycobacteriales</taxon>
        <taxon>Mycobacteriaceae</taxon>
        <taxon>Mycolicibacterium</taxon>
    </lineage>
</organism>
<dbReference type="GO" id="GO:0050660">
    <property type="term" value="F:flavin adenine dinucleotide binding"/>
    <property type="evidence" value="ECO:0007669"/>
    <property type="project" value="InterPro"/>
</dbReference>
<keyword evidence="4 8" id="KW-0285">Flavoprotein</keyword>
<dbReference type="Pfam" id="PF02770">
    <property type="entry name" value="Acyl-CoA_dh_M"/>
    <property type="match status" value="1"/>
</dbReference>
<proteinExistence type="inferred from homology"/>
<accession>A0A7I7XE51</accession>
<reference evidence="12 13" key="1">
    <citation type="journal article" date="2019" name="Emerg. Microbes Infect.">
        <title>Comprehensive subspecies identification of 175 nontuberculous mycobacteria species based on 7547 genomic profiles.</title>
        <authorList>
            <person name="Matsumoto Y."/>
            <person name="Kinjo T."/>
            <person name="Motooka D."/>
            <person name="Nabeya D."/>
            <person name="Jung N."/>
            <person name="Uechi K."/>
            <person name="Horii T."/>
            <person name="Iida T."/>
            <person name="Fujita J."/>
            <person name="Nakamura S."/>
        </authorList>
    </citation>
    <scope>NUCLEOTIDE SEQUENCE [LARGE SCALE GENOMIC DNA]</scope>
    <source>
        <strain evidence="12 13">JCM 13574</strain>
    </source>
</reference>
<dbReference type="GO" id="GO:0005737">
    <property type="term" value="C:cytoplasm"/>
    <property type="evidence" value="ECO:0007669"/>
    <property type="project" value="TreeGrafter"/>
</dbReference>
<gene>
    <name evidence="12" type="ORF">MMAD_14060</name>
</gene>
<evidence type="ECO:0000313" key="13">
    <source>
        <dbReference type="Proteomes" id="UP000466517"/>
    </source>
</evidence>
<name>A0A7I7XE51_9MYCO</name>
<evidence type="ECO:0000259" key="10">
    <source>
        <dbReference type="Pfam" id="PF02770"/>
    </source>
</evidence>
<evidence type="ECO:0000256" key="3">
    <source>
        <dbReference type="ARBA" id="ARBA00011738"/>
    </source>
</evidence>
<dbReference type="Gene3D" id="2.40.110.10">
    <property type="entry name" value="Butyryl-CoA Dehydrogenase, subunit A, domain 2"/>
    <property type="match status" value="1"/>
</dbReference>
<feature type="domain" description="Acyl-CoA dehydrogenase/oxidase N-terminal" evidence="11">
    <location>
        <begin position="17"/>
        <end position="127"/>
    </location>
</feature>
<dbReference type="RefSeq" id="WP_163734408.1">
    <property type="nucleotide sequence ID" value="NZ_AP022610.1"/>
</dbReference>
<comment type="subunit">
    <text evidence="3">Homodimer.</text>
</comment>
<keyword evidence="5 8" id="KW-0274">FAD</keyword>
<dbReference type="Gene3D" id="1.10.540.10">
    <property type="entry name" value="Acyl-CoA dehydrogenase/oxidase, N-terminal domain"/>
    <property type="match status" value="1"/>
</dbReference>
<dbReference type="Pfam" id="PF00441">
    <property type="entry name" value="Acyl-CoA_dh_1"/>
    <property type="match status" value="1"/>
</dbReference>
<dbReference type="SUPFAM" id="SSF47203">
    <property type="entry name" value="Acyl-CoA dehydrogenase C-terminal domain-like"/>
    <property type="match status" value="1"/>
</dbReference>
<dbReference type="Gene3D" id="1.20.140.10">
    <property type="entry name" value="Butyryl-CoA Dehydrogenase, subunit A, domain 3"/>
    <property type="match status" value="1"/>
</dbReference>
<dbReference type="Pfam" id="PF02771">
    <property type="entry name" value="Acyl-CoA_dh_N"/>
    <property type="match status" value="1"/>
</dbReference>
<evidence type="ECO:0000256" key="1">
    <source>
        <dbReference type="ARBA" id="ARBA00001974"/>
    </source>
</evidence>